<evidence type="ECO:0000256" key="2">
    <source>
        <dbReference type="SAM" id="MobiDB-lite"/>
    </source>
</evidence>
<evidence type="ECO:0000259" key="4">
    <source>
        <dbReference type="Pfam" id="PF04536"/>
    </source>
</evidence>
<gene>
    <name evidence="5" type="ORF">PA27867_0751</name>
</gene>
<dbReference type="EMBL" id="CP016282">
    <property type="protein sequence ID" value="ANP71718.1"/>
    <property type="molecule type" value="Genomic_DNA"/>
</dbReference>
<keyword evidence="3" id="KW-0472">Membrane</keyword>
<dbReference type="Proteomes" id="UP000092582">
    <property type="component" value="Chromosome 1"/>
</dbReference>
<dbReference type="STRING" id="670052.PA27867_0751"/>
<keyword evidence="6" id="KW-1185">Reference proteome</keyword>
<feature type="region of interest" description="Disordered" evidence="2">
    <location>
        <begin position="1"/>
        <end position="24"/>
    </location>
</feature>
<evidence type="ECO:0000256" key="3">
    <source>
        <dbReference type="SAM" id="Phobius"/>
    </source>
</evidence>
<dbReference type="AlphaFoldDB" id="A0A1B1BGN4"/>
<dbReference type="InterPro" id="IPR007621">
    <property type="entry name" value="TPM_dom"/>
</dbReference>
<feature type="domain" description="TPM" evidence="4">
    <location>
        <begin position="72"/>
        <end position="188"/>
    </location>
</feature>
<keyword evidence="1" id="KW-0175">Coiled coil</keyword>
<name>A0A1B1BGN4_9MICO</name>
<accession>A0A1B1BGN4</accession>
<feature type="compositionally biased region" description="Gly residues" evidence="2">
    <location>
        <begin position="695"/>
        <end position="720"/>
    </location>
</feature>
<feature type="region of interest" description="Disordered" evidence="2">
    <location>
        <begin position="695"/>
        <end position="730"/>
    </location>
</feature>
<sequence>MLDGNTPHVSASEEMDPMQPGHPRIRPTISGLAVRVAALVAIVALALVGTGLGAAAPARADDPVNFGESHIVDTVGALGDREPEVVAALDALFADTQIDLFVAYVSSFEGVDDPSTWADYTAVDNGFGDNDVLLAVATKDRQYQLSVATDFVLDEAQLAEVQSTAIEPSLRVNDWAGAAINGATAMQQSVAGEPLSDPVITPGDASPGGGGGFPNWIAVLLVLAVVGGIIAVVIWALRRRGTAPVARPGGAEASTPELKRDASSALIATDDAIKTSGQEVGFAIAQYGADAAAPFQAAVGAATAKLSEAFTLQQRLDDAEPDTEDQVRDWYRQIIALCTEANRLLDEQAADFDELRKLEANAPAAAAGLETELGAIDARLDQAEARVEELSTRYTPEAIATVADNPDQAAERLTFATNALAEARARLAAGEPSAAAVGIRAAEEAVDQAQLLVDAVERLAADLQRAESGIPAVLADLDTDLATARGLPAAGQASADVPGVIARTEQTLIEVRAALAAPPVNPVELLQRLEAANATMDATLQGVRNAQVQAERLQAALTQSLQAARSQVSAAEDFITARRGAVGAEARTRLAEAGRLTAQAESLVASDPAAALAVSQRAGSLAAEATAMARRDVDGFSTDSDDFGDFFGGGGVSRRGGSNGSMGAVLGGILIGQILGGGGGGGMFGGGGGFGGMGGGGGRRSSGGGFGGGRSPGSFGGGGTRGRRGGGGRF</sequence>
<proteinExistence type="predicted"/>
<feature type="transmembrane region" description="Helical" evidence="3">
    <location>
        <begin position="216"/>
        <end position="237"/>
    </location>
</feature>
<organism evidence="5 6">
    <name type="scientific">Cryobacterium arcticum</name>
    <dbReference type="NCBI Taxonomy" id="670052"/>
    <lineage>
        <taxon>Bacteria</taxon>
        <taxon>Bacillati</taxon>
        <taxon>Actinomycetota</taxon>
        <taxon>Actinomycetes</taxon>
        <taxon>Micrococcales</taxon>
        <taxon>Microbacteriaceae</taxon>
        <taxon>Cryobacterium</taxon>
    </lineage>
</organism>
<feature type="coiled-coil region" evidence="1">
    <location>
        <begin position="366"/>
        <end position="393"/>
    </location>
</feature>
<dbReference type="PATRIC" id="fig|670052.7.peg.776"/>
<feature type="coiled-coil region" evidence="1">
    <location>
        <begin position="439"/>
        <end position="466"/>
    </location>
</feature>
<protein>
    <submittedName>
        <fullName evidence="5">Methanol dehydrogenase</fullName>
    </submittedName>
</protein>
<keyword evidence="3" id="KW-0812">Transmembrane</keyword>
<dbReference type="Gene3D" id="3.10.310.50">
    <property type="match status" value="1"/>
</dbReference>
<dbReference type="KEGG" id="cart:PA27867_0751"/>
<feature type="compositionally biased region" description="Basic residues" evidence="2">
    <location>
        <begin position="721"/>
        <end position="730"/>
    </location>
</feature>
<reference evidence="5 6" key="1">
    <citation type="submission" date="2016-06" db="EMBL/GenBank/DDBJ databases">
        <title>Genome sequencing of Cryobacterium arcticum PAMC 27867.</title>
        <authorList>
            <person name="Lee J."/>
            <person name="Kim O.-S."/>
        </authorList>
    </citation>
    <scope>NUCLEOTIDE SEQUENCE [LARGE SCALE GENOMIC DNA]</scope>
    <source>
        <strain evidence="5 6">PAMC 27867</strain>
    </source>
</reference>
<evidence type="ECO:0000313" key="5">
    <source>
        <dbReference type="EMBL" id="ANP71718.1"/>
    </source>
</evidence>
<evidence type="ECO:0000256" key="1">
    <source>
        <dbReference type="SAM" id="Coils"/>
    </source>
</evidence>
<keyword evidence="3" id="KW-1133">Transmembrane helix</keyword>
<feature type="transmembrane region" description="Helical" evidence="3">
    <location>
        <begin position="32"/>
        <end position="56"/>
    </location>
</feature>
<dbReference type="Pfam" id="PF04536">
    <property type="entry name" value="TPM_phosphatase"/>
    <property type="match status" value="1"/>
</dbReference>
<evidence type="ECO:0000313" key="6">
    <source>
        <dbReference type="Proteomes" id="UP000092582"/>
    </source>
</evidence>